<dbReference type="InterPro" id="IPR029063">
    <property type="entry name" value="SAM-dependent_MTases_sf"/>
</dbReference>
<evidence type="ECO:0000313" key="2">
    <source>
        <dbReference type="Proteomes" id="UP001367508"/>
    </source>
</evidence>
<sequence length="274" mass="30243">MNSLSLGSFVHISPPPCKFRPLLQTKHQPILHTLCSTALNLSPTSLTSKLTLLRATDSNTDAPVSIPEEEGTASFFPIEEIIEKDWSVLDCGEPGLGGVFKRSIERIINAGKVEDSSRVLVSTGSEDFVDCLVDSAPCKSLFVVHDSLLILACVKEKYDKVKCWQGEILHVPEKWAPFDVVFLYFLPALPFKLDDILGSLAKKCLPGGRVIISHPKGREVLEQQRQQHPEVVVSDLPDETCLQRVAAAYSFDLAEFVDEPGLYLAVLSARELEN</sequence>
<accession>A0AAN9LIG6</accession>
<dbReference type="PANTHER" id="PTHR37217:SF1">
    <property type="entry name" value="EXPRESSED PROTEIN"/>
    <property type="match status" value="1"/>
</dbReference>
<comment type="caution">
    <text evidence="1">The sequence shown here is derived from an EMBL/GenBank/DDBJ whole genome shotgun (WGS) entry which is preliminary data.</text>
</comment>
<dbReference type="PANTHER" id="PTHR37217">
    <property type="entry name" value="EXPRESSED PROTEIN"/>
    <property type="match status" value="1"/>
</dbReference>
<dbReference type="AlphaFoldDB" id="A0AAN9LIG6"/>
<keyword evidence="2" id="KW-1185">Reference proteome</keyword>
<protein>
    <submittedName>
        <fullName evidence="1">Uncharacterized protein</fullName>
    </submittedName>
</protein>
<reference evidence="1 2" key="1">
    <citation type="submission" date="2024-01" db="EMBL/GenBank/DDBJ databases">
        <title>The genomes of 5 underutilized Papilionoideae crops provide insights into root nodulation and disease resistanc.</title>
        <authorList>
            <person name="Jiang F."/>
        </authorList>
    </citation>
    <scope>NUCLEOTIDE SEQUENCE [LARGE SCALE GENOMIC DNA]</scope>
    <source>
        <strain evidence="1">LVBAO_FW01</strain>
        <tissue evidence="1">Leaves</tissue>
    </source>
</reference>
<proteinExistence type="predicted"/>
<gene>
    <name evidence="1" type="ORF">VNO77_17216</name>
</gene>
<dbReference type="EMBL" id="JAYMYQ010000004">
    <property type="protein sequence ID" value="KAK7336670.1"/>
    <property type="molecule type" value="Genomic_DNA"/>
</dbReference>
<dbReference type="SUPFAM" id="SSF53335">
    <property type="entry name" value="S-adenosyl-L-methionine-dependent methyltransferases"/>
    <property type="match status" value="1"/>
</dbReference>
<organism evidence="1 2">
    <name type="scientific">Canavalia gladiata</name>
    <name type="common">Sword bean</name>
    <name type="synonym">Dolichos gladiatus</name>
    <dbReference type="NCBI Taxonomy" id="3824"/>
    <lineage>
        <taxon>Eukaryota</taxon>
        <taxon>Viridiplantae</taxon>
        <taxon>Streptophyta</taxon>
        <taxon>Embryophyta</taxon>
        <taxon>Tracheophyta</taxon>
        <taxon>Spermatophyta</taxon>
        <taxon>Magnoliopsida</taxon>
        <taxon>eudicotyledons</taxon>
        <taxon>Gunneridae</taxon>
        <taxon>Pentapetalae</taxon>
        <taxon>rosids</taxon>
        <taxon>fabids</taxon>
        <taxon>Fabales</taxon>
        <taxon>Fabaceae</taxon>
        <taxon>Papilionoideae</taxon>
        <taxon>50 kb inversion clade</taxon>
        <taxon>NPAAA clade</taxon>
        <taxon>indigoferoid/millettioid clade</taxon>
        <taxon>Phaseoleae</taxon>
        <taxon>Canavalia</taxon>
    </lineage>
</organism>
<evidence type="ECO:0000313" key="1">
    <source>
        <dbReference type="EMBL" id="KAK7336670.1"/>
    </source>
</evidence>
<name>A0AAN9LIG6_CANGL</name>
<dbReference type="Proteomes" id="UP001367508">
    <property type="component" value="Unassembled WGS sequence"/>
</dbReference>
<dbReference type="Gene3D" id="3.40.50.150">
    <property type="entry name" value="Vaccinia Virus protein VP39"/>
    <property type="match status" value="1"/>
</dbReference>
<dbReference type="GO" id="GO:0009507">
    <property type="term" value="C:chloroplast"/>
    <property type="evidence" value="ECO:0007669"/>
    <property type="project" value="TreeGrafter"/>
</dbReference>